<dbReference type="GO" id="GO:0000981">
    <property type="term" value="F:DNA-binding transcription factor activity, RNA polymerase II-specific"/>
    <property type="evidence" value="ECO:0007669"/>
    <property type="project" value="InterPro"/>
</dbReference>
<evidence type="ECO:0000313" key="9">
    <source>
        <dbReference type="Proteomes" id="UP000027073"/>
    </source>
</evidence>
<evidence type="ECO:0000256" key="3">
    <source>
        <dbReference type="ARBA" id="ARBA00023242"/>
    </source>
</evidence>
<dbReference type="Pfam" id="PF00046">
    <property type="entry name" value="Homeodomain"/>
    <property type="match status" value="1"/>
</dbReference>
<dbReference type="STRING" id="1137138.A0A067NI89"/>
<name>A0A067NI89_PLEO1</name>
<dbReference type="InterPro" id="IPR009057">
    <property type="entry name" value="Homeodomain-like_sf"/>
</dbReference>
<dbReference type="EMBL" id="KL198008">
    <property type="protein sequence ID" value="KDQ27748.1"/>
    <property type="molecule type" value="Genomic_DNA"/>
</dbReference>
<feature type="region of interest" description="Disordered" evidence="6">
    <location>
        <begin position="288"/>
        <end position="382"/>
    </location>
</feature>
<keyword evidence="3 4" id="KW-0539">Nucleus</keyword>
<keyword evidence="2 4" id="KW-0371">Homeobox</keyword>
<evidence type="ECO:0000259" key="7">
    <source>
        <dbReference type="PROSITE" id="PS50071"/>
    </source>
</evidence>
<dbReference type="InterPro" id="IPR052631">
    <property type="entry name" value="Paired_homeobox_Bicoid"/>
</dbReference>
<evidence type="ECO:0000256" key="5">
    <source>
        <dbReference type="RuleBase" id="RU000682"/>
    </source>
</evidence>
<dbReference type="HOGENOM" id="CLU_060169_0_0_1"/>
<evidence type="ECO:0000256" key="6">
    <source>
        <dbReference type="SAM" id="MobiDB-lite"/>
    </source>
</evidence>
<evidence type="ECO:0000256" key="2">
    <source>
        <dbReference type="ARBA" id="ARBA00023155"/>
    </source>
</evidence>
<protein>
    <recommendedName>
        <fullName evidence="7">Homeobox domain-containing protein</fullName>
    </recommendedName>
</protein>
<feature type="region of interest" description="Disordered" evidence="6">
    <location>
        <begin position="1"/>
        <end position="173"/>
    </location>
</feature>
<reference evidence="9" key="1">
    <citation type="journal article" date="2014" name="Proc. Natl. Acad. Sci. U.S.A.">
        <title>Extensive sampling of basidiomycete genomes demonstrates inadequacy of the white-rot/brown-rot paradigm for wood decay fungi.</title>
        <authorList>
            <person name="Riley R."/>
            <person name="Salamov A.A."/>
            <person name="Brown D.W."/>
            <person name="Nagy L.G."/>
            <person name="Floudas D."/>
            <person name="Held B.W."/>
            <person name="Levasseur A."/>
            <person name="Lombard V."/>
            <person name="Morin E."/>
            <person name="Otillar R."/>
            <person name="Lindquist E.A."/>
            <person name="Sun H."/>
            <person name="LaButti K.M."/>
            <person name="Schmutz J."/>
            <person name="Jabbour D."/>
            <person name="Luo H."/>
            <person name="Baker S.E."/>
            <person name="Pisabarro A.G."/>
            <person name="Walton J.D."/>
            <person name="Blanchette R.A."/>
            <person name="Henrissat B."/>
            <person name="Martin F."/>
            <person name="Cullen D."/>
            <person name="Hibbett D.S."/>
            <person name="Grigoriev I.V."/>
        </authorList>
    </citation>
    <scope>NUCLEOTIDE SEQUENCE [LARGE SCALE GENOMIC DNA]</scope>
    <source>
        <strain evidence="9">PC15</strain>
    </source>
</reference>
<feature type="region of interest" description="Disordered" evidence="6">
    <location>
        <begin position="192"/>
        <end position="241"/>
    </location>
</feature>
<feature type="compositionally biased region" description="Polar residues" evidence="6">
    <location>
        <begin position="348"/>
        <end position="360"/>
    </location>
</feature>
<feature type="compositionally biased region" description="Polar residues" evidence="6">
    <location>
        <begin position="288"/>
        <end position="315"/>
    </location>
</feature>
<dbReference type="GO" id="GO:1990837">
    <property type="term" value="F:sequence-specific double-stranded DNA binding"/>
    <property type="evidence" value="ECO:0007669"/>
    <property type="project" value="TreeGrafter"/>
</dbReference>
<evidence type="ECO:0000256" key="4">
    <source>
        <dbReference type="PROSITE-ProRule" id="PRU00108"/>
    </source>
</evidence>
<feature type="compositionally biased region" description="Polar residues" evidence="6">
    <location>
        <begin position="45"/>
        <end position="67"/>
    </location>
</feature>
<dbReference type="SMART" id="SM00389">
    <property type="entry name" value="HOX"/>
    <property type="match status" value="1"/>
</dbReference>
<dbReference type="Gene3D" id="1.10.10.60">
    <property type="entry name" value="Homeodomain-like"/>
    <property type="match status" value="1"/>
</dbReference>
<feature type="compositionally biased region" description="Low complexity" evidence="6">
    <location>
        <begin position="111"/>
        <end position="120"/>
    </location>
</feature>
<dbReference type="PANTHER" id="PTHR46255">
    <property type="entry name" value="SHORT STATURE HOMEOBOX"/>
    <property type="match status" value="1"/>
</dbReference>
<feature type="compositionally biased region" description="Polar residues" evidence="6">
    <location>
        <begin position="74"/>
        <end position="86"/>
    </location>
</feature>
<dbReference type="OrthoDB" id="6159439at2759"/>
<dbReference type="InParanoid" id="A0A067NI89"/>
<dbReference type="InterPro" id="IPR017970">
    <property type="entry name" value="Homeobox_CS"/>
</dbReference>
<keyword evidence="1 4" id="KW-0238">DNA-binding</keyword>
<dbReference type="AlphaFoldDB" id="A0A067NI89"/>
<gene>
    <name evidence="8" type="ORF">PLEOSDRAFT_1112690</name>
</gene>
<dbReference type="SUPFAM" id="SSF46689">
    <property type="entry name" value="Homeodomain-like"/>
    <property type="match status" value="1"/>
</dbReference>
<feature type="compositionally biased region" description="Low complexity" evidence="6">
    <location>
        <begin position="327"/>
        <end position="343"/>
    </location>
</feature>
<feature type="compositionally biased region" description="Polar residues" evidence="6">
    <location>
        <begin position="147"/>
        <end position="170"/>
    </location>
</feature>
<comment type="subcellular location">
    <subcellularLocation>
        <location evidence="4 5">Nucleus</location>
    </subcellularLocation>
</comment>
<dbReference type="VEuPathDB" id="FungiDB:PLEOSDRAFT_1112690"/>
<evidence type="ECO:0000313" key="8">
    <source>
        <dbReference type="EMBL" id="KDQ27748.1"/>
    </source>
</evidence>
<feature type="domain" description="Homeobox" evidence="7">
    <location>
        <begin position="234"/>
        <end position="294"/>
    </location>
</feature>
<evidence type="ECO:0000256" key="1">
    <source>
        <dbReference type="ARBA" id="ARBA00023125"/>
    </source>
</evidence>
<dbReference type="InterPro" id="IPR001356">
    <property type="entry name" value="HD"/>
</dbReference>
<dbReference type="CDD" id="cd00086">
    <property type="entry name" value="homeodomain"/>
    <property type="match status" value="1"/>
</dbReference>
<dbReference type="Proteomes" id="UP000027073">
    <property type="component" value="Unassembled WGS sequence"/>
</dbReference>
<dbReference type="PROSITE" id="PS50071">
    <property type="entry name" value="HOMEOBOX_2"/>
    <property type="match status" value="1"/>
</dbReference>
<accession>A0A067NI89</accession>
<feature type="DNA-binding region" description="Homeobox" evidence="4">
    <location>
        <begin position="236"/>
        <end position="295"/>
    </location>
</feature>
<proteinExistence type="predicted"/>
<dbReference type="PANTHER" id="PTHR46255:SF3">
    <property type="entry name" value="HOMEOBOX DOMAIN-CONTAINING PROTEIN"/>
    <property type="match status" value="1"/>
</dbReference>
<dbReference type="PROSITE" id="PS00027">
    <property type="entry name" value="HOMEOBOX_1"/>
    <property type="match status" value="1"/>
</dbReference>
<organism evidence="8 9">
    <name type="scientific">Pleurotus ostreatus (strain PC15)</name>
    <name type="common">Oyster mushroom</name>
    <dbReference type="NCBI Taxonomy" id="1137138"/>
    <lineage>
        <taxon>Eukaryota</taxon>
        <taxon>Fungi</taxon>
        <taxon>Dikarya</taxon>
        <taxon>Basidiomycota</taxon>
        <taxon>Agaricomycotina</taxon>
        <taxon>Agaricomycetes</taxon>
        <taxon>Agaricomycetidae</taxon>
        <taxon>Agaricales</taxon>
        <taxon>Pleurotineae</taxon>
        <taxon>Pleurotaceae</taxon>
        <taxon>Pleurotus</taxon>
    </lineage>
</organism>
<sequence>MAHPRDERFYSSVGKQRRTPPVGDTGGFFATGQGGRTVLPPLSSAFPTTSRFPVPQPFTNQYAQPRSSPGRYDYNNQALYNQQWPNASGVAPQHTPSYNYEYSDPRYTLQPSTYPSYPTRTSPPIPDGLSDSRRLAPLQPGRDDKQWQTSTYSAAPSNNHIRSPTASYPNQYYQSDQSHSYSYAPMNMNHAHHGTSISPHHASSVAPPRVASPYAESSSQPYTPPPVSPTTDEPMIKKKRKRADAAQLKVLNDVYSRTAFPSTEERLSLAKQLDMSPRSVQIWFQNKRQSMRQTNRQSSTMSSSTHQPFSISSGPDPSVDDMLHSNMGFGSSSMSVAGSSYGMARTSPDPTRSMMHSTSPTVPPRRPGSSGDDSRKWNGRGY</sequence>
<dbReference type="GO" id="GO:0005634">
    <property type="term" value="C:nucleus"/>
    <property type="evidence" value="ECO:0007669"/>
    <property type="project" value="UniProtKB-SubCell"/>
</dbReference>